<keyword evidence="5 12" id="KW-0812">Transmembrane</keyword>
<evidence type="ECO:0000256" key="5">
    <source>
        <dbReference type="ARBA" id="ARBA00022692"/>
    </source>
</evidence>
<dbReference type="GO" id="GO:0006508">
    <property type="term" value="P:proteolysis"/>
    <property type="evidence" value="ECO:0007669"/>
    <property type="project" value="UniProtKB-KW"/>
</dbReference>
<keyword evidence="6 12" id="KW-0479">Metal-binding</keyword>
<dbReference type="InterPro" id="IPR050083">
    <property type="entry name" value="HtpX_protease"/>
</dbReference>
<proteinExistence type="inferred from homology"/>
<comment type="subcellular location">
    <subcellularLocation>
        <location evidence="1 12">Cell membrane</location>
        <topology evidence="1 12">Multi-pass membrane protein</topology>
    </subcellularLocation>
</comment>
<keyword evidence="7 12" id="KW-0378">Hydrolase</keyword>
<evidence type="ECO:0000256" key="2">
    <source>
        <dbReference type="ARBA" id="ARBA00009779"/>
    </source>
</evidence>
<feature type="transmembrane region" description="Helical" evidence="12">
    <location>
        <begin position="7"/>
        <end position="27"/>
    </location>
</feature>
<dbReference type="Gene3D" id="3.30.2010.10">
    <property type="entry name" value="Metalloproteases ('zincins'), catalytic domain"/>
    <property type="match status" value="1"/>
</dbReference>
<dbReference type="GO" id="GO:0008270">
    <property type="term" value="F:zinc ion binding"/>
    <property type="evidence" value="ECO:0007669"/>
    <property type="project" value="UniProtKB-UniRule"/>
</dbReference>
<dbReference type="Proteomes" id="UP000220922">
    <property type="component" value="Unassembled WGS sequence"/>
</dbReference>
<feature type="active site" evidence="12">
    <location>
        <position position="134"/>
    </location>
</feature>
<accession>A0A2H3KLW5</accession>
<evidence type="ECO:0000256" key="1">
    <source>
        <dbReference type="ARBA" id="ARBA00004651"/>
    </source>
</evidence>
<evidence type="ECO:0000256" key="4">
    <source>
        <dbReference type="ARBA" id="ARBA00022670"/>
    </source>
</evidence>
<feature type="transmembrane region" description="Helical" evidence="12">
    <location>
        <begin position="186"/>
        <end position="207"/>
    </location>
</feature>
<evidence type="ECO:0000256" key="6">
    <source>
        <dbReference type="ARBA" id="ARBA00022723"/>
    </source>
</evidence>
<keyword evidence="9 12" id="KW-1133">Transmembrane helix</keyword>
<dbReference type="EC" id="3.4.24.-" evidence="12"/>
<reference evidence="14 15" key="1">
    <citation type="submission" date="2016-05" db="EMBL/GenBank/DDBJ databases">
        <authorList>
            <person name="Lavstsen T."/>
            <person name="Jespersen J.S."/>
        </authorList>
    </citation>
    <scope>NUCLEOTIDE SEQUENCE [LARGE SCALE GENOMIC DNA]</scope>
    <source>
        <strain evidence="14 15">B7-9</strain>
    </source>
</reference>
<evidence type="ECO:0000256" key="3">
    <source>
        <dbReference type="ARBA" id="ARBA00022475"/>
    </source>
</evidence>
<dbReference type="PANTHER" id="PTHR43221">
    <property type="entry name" value="PROTEASE HTPX"/>
    <property type="match status" value="1"/>
</dbReference>
<feature type="transmembrane region" description="Helical" evidence="12">
    <location>
        <begin position="33"/>
        <end position="50"/>
    </location>
</feature>
<dbReference type="PANTHER" id="PTHR43221:SF1">
    <property type="entry name" value="PROTEASE HTPX"/>
    <property type="match status" value="1"/>
</dbReference>
<evidence type="ECO:0000256" key="9">
    <source>
        <dbReference type="ARBA" id="ARBA00022989"/>
    </source>
</evidence>
<comment type="caution">
    <text evidence="14">The sequence shown here is derived from an EMBL/GenBank/DDBJ whole genome shotgun (WGS) entry which is preliminary data.</text>
</comment>
<feature type="binding site" evidence="12">
    <location>
        <position position="133"/>
    </location>
    <ligand>
        <name>Zn(2+)</name>
        <dbReference type="ChEBI" id="CHEBI:29105"/>
        <note>catalytic</note>
    </ligand>
</feature>
<keyword evidence="11 12" id="KW-0472">Membrane</keyword>
<feature type="binding site" evidence="12">
    <location>
        <position position="137"/>
    </location>
    <ligand>
        <name>Zn(2+)</name>
        <dbReference type="ChEBI" id="CHEBI:29105"/>
        <note>catalytic</note>
    </ligand>
</feature>
<sequence>MQMWNTFKTGILLAGLTGLFVVIGGLLGGQFGMIIALVFAVAMNMGAWWFSDKLALKMSGAREVTPEEAPELHEMVANLSLRAEIPKPRVYVIETDTPNAFATGRDPAHGAVAVTTGIERLLTRDELAGVIAHELAHIKHRDTLISSIAASIAGAVTMIADMAMWSMIFSSFSSDDGEESGGLAEMFSGVLMMVLAPIAAMIIQMAISRSREYLADEGGANILGDALPLASALEKLEWAAGRVPMQASPATSHLYIINPLVGGFGNLFRTHPQTEERIARLRAMASRNPMMA</sequence>
<keyword evidence="3 12" id="KW-1003">Cell membrane</keyword>
<evidence type="ECO:0000256" key="10">
    <source>
        <dbReference type="ARBA" id="ARBA00023049"/>
    </source>
</evidence>
<dbReference type="Pfam" id="PF01435">
    <property type="entry name" value="Peptidase_M48"/>
    <property type="match status" value="1"/>
</dbReference>
<feature type="binding site" evidence="12">
    <location>
        <position position="212"/>
    </location>
    <ligand>
        <name>Zn(2+)</name>
        <dbReference type="ChEBI" id="CHEBI:29105"/>
        <note>catalytic</note>
    </ligand>
</feature>
<dbReference type="AlphaFoldDB" id="A0A2H3KLW5"/>
<name>A0A2H3KLW5_9CHLR</name>
<feature type="domain" description="Peptidase M48" evidence="13">
    <location>
        <begin position="67"/>
        <end position="284"/>
    </location>
</feature>
<dbReference type="GO" id="GO:0005886">
    <property type="term" value="C:plasma membrane"/>
    <property type="evidence" value="ECO:0007669"/>
    <property type="project" value="UniProtKB-SubCell"/>
</dbReference>
<evidence type="ECO:0000313" key="15">
    <source>
        <dbReference type="Proteomes" id="UP000220922"/>
    </source>
</evidence>
<evidence type="ECO:0000256" key="12">
    <source>
        <dbReference type="HAMAP-Rule" id="MF_00188"/>
    </source>
</evidence>
<comment type="cofactor">
    <cofactor evidence="12">
        <name>Zn(2+)</name>
        <dbReference type="ChEBI" id="CHEBI:29105"/>
    </cofactor>
    <text evidence="12">Binds 1 zinc ion per subunit.</text>
</comment>
<evidence type="ECO:0000256" key="8">
    <source>
        <dbReference type="ARBA" id="ARBA00022833"/>
    </source>
</evidence>
<dbReference type="RefSeq" id="WP_097652507.1">
    <property type="nucleotide sequence ID" value="NZ_LYXE01000085.1"/>
</dbReference>
<evidence type="ECO:0000256" key="11">
    <source>
        <dbReference type="ARBA" id="ARBA00023136"/>
    </source>
</evidence>
<dbReference type="EMBL" id="LYXE01000085">
    <property type="protein sequence ID" value="PDV99026.1"/>
    <property type="molecule type" value="Genomic_DNA"/>
</dbReference>
<comment type="similarity">
    <text evidence="2 12">Belongs to the peptidase M48B family.</text>
</comment>
<keyword evidence="8 12" id="KW-0862">Zinc</keyword>
<dbReference type="InterPro" id="IPR022919">
    <property type="entry name" value="Pept_M48_protease_HtpX"/>
</dbReference>
<evidence type="ECO:0000259" key="13">
    <source>
        <dbReference type="Pfam" id="PF01435"/>
    </source>
</evidence>
<protein>
    <recommendedName>
        <fullName evidence="12">Protease HtpX homolog</fullName>
        <ecNumber evidence="12">3.4.24.-</ecNumber>
    </recommendedName>
</protein>
<keyword evidence="10 12" id="KW-0482">Metalloprotease</keyword>
<dbReference type="CDD" id="cd07336">
    <property type="entry name" value="M48B_HtpX_like"/>
    <property type="match status" value="1"/>
</dbReference>
<organism evidence="14 15">
    <name type="scientific">Candidatus Chloroploca asiatica</name>
    <dbReference type="NCBI Taxonomy" id="1506545"/>
    <lineage>
        <taxon>Bacteria</taxon>
        <taxon>Bacillati</taxon>
        <taxon>Chloroflexota</taxon>
        <taxon>Chloroflexia</taxon>
        <taxon>Chloroflexales</taxon>
        <taxon>Chloroflexineae</taxon>
        <taxon>Oscillochloridaceae</taxon>
        <taxon>Candidatus Chloroploca</taxon>
    </lineage>
</organism>
<keyword evidence="15" id="KW-1185">Reference proteome</keyword>
<evidence type="ECO:0000256" key="7">
    <source>
        <dbReference type="ARBA" id="ARBA00022801"/>
    </source>
</evidence>
<dbReference type="GO" id="GO:0004222">
    <property type="term" value="F:metalloendopeptidase activity"/>
    <property type="evidence" value="ECO:0007669"/>
    <property type="project" value="UniProtKB-UniRule"/>
</dbReference>
<dbReference type="OrthoDB" id="15218at2"/>
<keyword evidence="4 12" id="KW-0645">Protease</keyword>
<gene>
    <name evidence="12" type="primary">htpX</name>
    <name evidence="14" type="ORF">A9Q02_13780</name>
</gene>
<dbReference type="InterPro" id="IPR001915">
    <property type="entry name" value="Peptidase_M48"/>
</dbReference>
<evidence type="ECO:0000313" key="14">
    <source>
        <dbReference type="EMBL" id="PDV99026.1"/>
    </source>
</evidence>
<feature type="transmembrane region" description="Helical" evidence="12">
    <location>
        <begin position="144"/>
        <end position="166"/>
    </location>
</feature>
<dbReference type="HAMAP" id="MF_00188">
    <property type="entry name" value="Pept_M48_protease_HtpX"/>
    <property type="match status" value="1"/>
</dbReference>